<dbReference type="RefSeq" id="XP_005648897.1">
    <property type="nucleotide sequence ID" value="XM_005648840.1"/>
</dbReference>
<dbReference type="Proteomes" id="UP000007264">
    <property type="component" value="Unassembled WGS sequence"/>
</dbReference>
<evidence type="ECO:0000313" key="7">
    <source>
        <dbReference type="Proteomes" id="UP000007264"/>
    </source>
</evidence>
<dbReference type="InterPro" id="IPR027705">
    <property type="entry name" value="Flotillin_fam"/>
</dbReference>
<dbReference type="KEGG" id="csl:COCSUDRAFT_41585"/>
<dbReference type="PANTHER" id="PTHR13806">
    <property type="entry name" value="FLOTILLIN-RELATED"/>
    <property type="match status" value="1"/>
</dbReference>
<dbReference type="SUPFAM" id="SSF117892">
    <property type="entry name" value="Band 7/SPFH domain"/>
    <property type="match status" value="1"/>
</dbReference>
<evidence type="ECO:0000259" key="5">
    <source>
        <dbReference type="Pfam" id="PF01145"/>
    </source>
</evidence>
<name>I0Z134_COCSC</name>
<dbReference type="EMBL" id="AGSI01000006">
    <property type="protein sequence ID" value="EIE24353.1"/>
    <property type="molecule type" value="Genomic_DNA"/>
</dbReference>
<dbReference type="eggNOG" id="KOG2668">
    <property type="taxonomic scope" value="Eukaryota"/>
</dbReference>
<comment type="similarity">
    <text evidence="1 4">Belongs to the band 7/mec-2 family. Flotillin subfamily.</text>
</comment>
<evidence type="ECO:0000256" key="1">
    <source>
        <dbReference type="ARBA" id="ARBA00007161"/>
    </source>
</evidence>
<dbReference type="CDD" id="cd03399">
    <property type="entry name" value="SPFH_flotillin"/>
    <property type="match status" value="1"/>
</dbReference>
<proteinExistence type="inferred from homology"/>
<dbReference type="InterPro" id="IPR001107">
    <property type="entry name" value="Band_7"/>
</dbReference>
<evidence type="ECO:0000256" key="2">
    <source>
        <dbReference type="ARBA" id="ARBA00022475"/>
    </source>
</evidence>
<comment type="caution">
    <text evidence="6">The sequence shown here is derived from an EMBL/GenBank/DDBJ whole genome shotgun (WGS) entry which is preliminary data.</text>
</comment>
<organism evidence="6 7">
    <name type="scientific">Coccomyxa subellipsoidea (strain C-169)</name>
    <name type="common">Green microalga</name>
    <dbReference type="NCBI Taxonomy" id="574566"/>
    <lineage>
        <taxon>Eukaryota</taxon>
        <taxon>Viridiplantae</taxon>
        <taxon>Chlorophyta</taxon>
        <taxon>core chlorophytes</taxon>
        <taxon>Trebouxiophyceae</taxon>
        <taxon>Trebouxiophyceae incertae sedis</taxon>
        <taxon>Coccomyxaceae</taxon>
        <taxon>Coccomyxa</taxon>
        <taxon>Coccomyxa subellipsoidea</taxon>
    </lineage>
</organism>
<dbReference type="GeneID" id="17042351"/>
<dbReference type="AlphaFoldDB" id="I0Z134"/>
<dbReference type="PANTHER" id="PTHR13806:SF31">
    <property type="entry name" value="FLOTILLIN-LIKE PROTEIN 1-RELATED"/>
    <property type="match status" value="1"/>
</dbReference>
<dbReference type="OrthoDB" id="6080404at2759"/>
<keyword evidence="7" id="KW-1185">Reference proteome</keyword>
<keyword evidence="2 4" id="KW-1003">Cell membrane</keyword>
<protein>
    <recommendedName>
        <fullName evidence="4">Flotillin-like</fullName>
    </recommendedName>
</protein>
<dbReference type="Pfam" id="PF01145">
    <property type="entry name" value="Band_7"/>
    <property type="match status" value="1"/>
</dbReference>
<dbReference type="Gene3D" id="3.30.479.30">
    <property type="entry name" value="Band 7 domain"/>
    <property type="match status" value="1"/>
</dbReference>
<dbReference type="STRING" id="574566.I0Z134"/>
<reference evidence="6 7" key="1">
    <citation type="journal article" date="2012" name="Genome Biol.">
        <title>The genome of the polar eukaryotic microalga coccomyxa subellipsoidea reveals traits of cold adaptation.</title>
        <authorList>
            <person name="Blanc G."/>
            <person name="Agarkova I."/>
            <person name="Grimwood J."/>
            <person name="Kuo A."/>
            <person name="Brueggeman A."/>
            <person name="Dunigan D."/>
            <person name="Gurnon J."/>
            <person name="Ladunga I."/>
            <person name="Lindquist E."/>
            <person name="Lucas S."/>
            <person name="Pangilinan J."/>
            <person name="Proschold T."/>
            <person name="Salamov A."/>
            <person name="Schmutz J."/>
            <person name="Weeks D."/>
            <person name="Yamada T."/>
            <person name="Claverie J.M."/>
            <person name="Grigoriev I."/>
            <person name="Van Etten J."/>
            <person name="Lomsadze A."/>
            <person name="Borodovsky M."/>
        </authorList>
    </citation>
    <scope>NUCLEOTIDE SEQUENCE [LARGE SCALE GENOMIC DNA]</scope>
    <source>
        <strain evidence="6 7">C-169</strain>
    </source>
</reference>
<comment type="subcellular location">
    <subcellularLocation>
        <location evidence="4">Cell membrane</location>
        <topology evidence="4">Lipid-anchor</topology>
    </subcellularLocation>
    <subcellularLocation>
        <location evidence="4">Membrane</location>
        <location evidence="4">Caveola</location>
    </subcellularLocation>
</comment>
<sequence>MAYQNNASIAHVNANSRERIGKVFHSSGLKTAESWEVLVKTGLGVKGIRVGRTFYLWPGQRVSAVNMKPRNISFNLHRQGPMLVPFDIPVTFTIAPRNPDVDEEGFKRYASRMNGLNEGEFYTILTGVIHGQTRILAGTLTVLEIFKGREKFKQHVQQNVEKELVPYGMSVTNANISELRDMPGEDNRYFESLKQKAISKATNNARVEVSANKREGDVGTKRMEGEAIKETAKINSENTQAQNLRQQEIETSNTQLHLLKLDMKQKQAVREQEANIAPKLKAAELQTNLNRMAAEQHLEFLRSTQLMEATVQADIAKVMADGQASAKKALADAELYAQEKQAQALKAKLTAQACAGCAQAEGLKDFMSAADADLTKFYLALEHNLFPTIASEMAAAVQGLNPKINIWTTGGEAGAADAMAPLRNLFTSLPPMLEAVQEQTGMKLPSWMPQHSPSGTTPN</sequence>
<accession>I0Z134</accession>
<evidence type="ECO:0000256" key="4">
    <source>
        <dbReference type="RuleBase" id="RU366054"/>
    </source>
</evidence>
<dbReference type="GO" id="GO:0005901">
    <property type="term" value="C:caveola"/>
    <property type="evidence" value="ECO:0007669"/>
    <property type="project" value="UniProtKB-SubCell"/>
</dbReference>
<gene>
    <name evidence="6" type="ORF">COCSUDRAFT_41585</name>
</gene>
<dbReference type="InterPro" id="IPR036013">
    <property type="entry name" value="Band_7/SPFH_dom_sf"/>
</dbReference>
<keyword evidence="3 4" id="KW-0472">Membrane</keyword>
<evidence type="ECO:0000256" key="3">
    <source>
        <dbReference type="ARBA" id="ARBA00023136"/>
    </source>
</evidence>
<evidence type="ECO:0000313" key="6">
    <source>
        <dbReference type="EMBL" id="EIE24353.1"/>
    </source>
</evidence>
<feature type="domain" description="Band 7" evidence="5">
    <location>
        <begin position="31"/>
        <end position="210"/>
    </location>
</feature>